<comment type="caution">
    <text evidence="1">The sequence shown here is derived from an EMBL/GenBank/DDBJ whole genome shotgun (WGS) entry which is preliminary data.</text>
</comment>
<dbReference type="EMBL" id="VSRR010007226">
    <property type="protein sequence ID" value="MPC46480.1"/>
    <property type="molecule type" value="Genomic_DNA"/>
</dbReference>
<evidence type="ECO:0000313" key="2">
    <source>
        <dbReference type="Proteomes" id="UP000324222"/>
    </source>
</evidence>
<protein>
    <submittedName>
        <fullName evidence="1">Uncharacterized protein</fullName>
    </submittedName>
</protein>
<dbReference type="AlphaFoldDB" id="A0A5B7FFU9"/>
<reference evidence="1 2" key="1">
    <citation type="submission" date="2019-05" db="EMBL/GenBank/DDBJ databases">
        <title>Another draft genome of Portunus trituberculatus and its Hox gene families provides insights of decapod evolution.</title>
        <authorList>
            <person name="Jeong J.-H."/>
            <person name="Song I."/>
            <person name="Kim S."/>
            <person name="Choi T."/>
            <person name="Kim D."/>
            <person name="Ryu S."/>
            <person name="Kim W."/>
        </authorList>
    </citation>
    <scope>NUCLEOTIDE SEQUENCE [LARGE SCALE GENOMIC DNA]</scope>
    <source>
        <tissue evidence="1">Muscle</tissue>
    </source>
</reference>
<evidence type="ECO:0000313" key="1">
    <source>
        <dbReference type="EMBL" id="MPC46480.1"/>
    </source>
</evidence>
<gene>
    <name evidence="1" type="ORF">E2C01_040201</name>
</gene>
<dbReference type="Proteomes" id="UP000324222">
    <property type="component" value="Unassembled WGS sequence"/>
</dbReference>
<proteinExistence type="predicted"/>
<keyword evidence="2" id="KW-1185">Reference proteome</keyword>
<sequence length="88" mass="9500">MDGRFPCTELAVGERPISTEAPPPAGCQSALTAWTLRDSGVEGCCFHVTGNDLLLKHPQHPDQHSVPHHSHAELFTQEAPFSVVVSKS</sequence>
<accession>A0A5B7FFU9</accession>
<name>A0A5B7FFU9_PORTR</name>
<organism evidence="1 2">
    <name type="scientific">Portunus trituberculatus</name>
    <name type="common">Swimming crab</name>
    <name type="synonym">Neptunus trituberculatus</name>
    <dbReference type="NCBI Taxonomy" id="210409"/>
    <lineage>
        <taxon>Eukaryota</taxon>
        <taxon>Metazoa</taxon>
        <taxon>Ecdysozoa</taxon>
        <taxon>Arthropoda</taxon>
        <taxon>Crustacea</taxon>
        <taxon>Multicrustacea</taxon>
        <taxon>Malacostraca</taxon>
        <taxon>Eumalacostraca</taxon>
        <taxon>Eucarida</taxon>
        <taxon>Decapoda</taxon>
        <taxon>Pleocyemata</taxon>
        <taxon>Brachyura</taxon>
        <taxon>Eubrachyura</taxon>
        <taxon>Portunoidea</taxon>
        <taxon>Portunidae</taxon>
        <taxon>Portuninae</taxon>
        <taxon>Portunus</taxon>
    </lineage>
</organism>